<reference evidence="3" key="2">
    <citation type="submission" date="2023-01" db="EMBL/GenBank/DDBJ databases">
        <authorList>
            <person name="Sun Q."/>
            <person name="Evtushenko L."/>
        </authorList>
    </citation>
    <scope>NUCLEOTIDE SEQUENCE</scope>
    <source>
        <strain evidence="3">VKM Ac-2007</strain>
    </source>
</reference>
<dbReference type="Gene3D" id="3.40.50.620">
    <property type="entry name" value="HUPs"/>
    <property type="match status" value="2"/>
</dbReference>
<comment type="similarity">
    <text evidence="1">Belongs to the universal stress protein A family.</text>
</comment>
<dbReference type="RefSeq" id="WP_271220999.1">
    <property type="nucleotide sequence ID" value="NZ_BAAAVD010000037.1"/>
</dbReference>
<feature type="domain" description="UspA" evidence="2">
    <location>
        <begin position="1"/>
        <end position="139"/>
    </location>
</feature>
<gene>
    <name evidence="3" type="ORF">GCM10017600_60990</name>
</gene>
<organism evidence="3 4">
    <name type="scientific">Streptosporangium carneum</name>
    <dbReference type="NCBI Taxonomy" id="47481"/>
    <lineage>
        <taxon>Bacteria</taxon>
        <taxon>Bacillati</taxon>
        <taxon>Actinomycetota</taxon>
        <taxon>Actinomycetes</taxon>
        <taxon>Streptosporangiales</taxon>
        <taxon>Streptosporangiaceae</taxon>
        <taxon>Streptosporangium</taxon>
    </lineage>
</organism>
<evidence type="ECO:0000313" key="4">
    <source>
        <dbReference type="Proteomes" id="UP001143474"/>
    </source>
</evidence>
<dbReference type="InterPro" id="IPR006015">
    <property type="entry name" value="Universal_stress_UspA"/>
</dbReference>
<dbReference type="InterPro" id="IPR014729">
    <property type="entry name" value="Rossmann-like_a/b/a_fold"/>
</dbReference>
<keyword evidence="4" id="KW-1185">Reference proteome</keyword>
<name>A0A9W6I7N6_9ACTN</name>
<evidence type="ECO:0000259" key="2">
    <source>
        <dbReference type="Pfam" id="PF00582"/>
    </source>
</evidence>
<dbReference type="PANTHER" id="PTHR46553:SF3">
    <property type="entry name" value="ADENINE NUCLEOTIDE ALPHA HYDROLASES-LIKE SUPERFAMILY PROTEIN"/>
    <property type="match status" value="1"/>
</dbReference>
<reference evidence="3" key="1">
    <citation type="journal article" date="2014" name="Int. J. Syst. Evol. Microbiol.">
        <title>Complete genome sequence of Corynebacterium casei LMG S-19264T (=DSM 44701T), isolated from a smear-ripened cheese.</title>
        <authorList>
            <consortium name="US DOE Joint Genome Institute (JGI-PGF)"/>
            <person name="Walter F."/>
            <person name="Albersmeier A."/>
            <person name="Kalinowski J."/>
            <person name="Ruckert C."/>
        </authorList>
    </citation>
    <scope>NUCLEOTIDE SEQUENCE</scope>
    <source>
        <strain evidence="3">VKM Ac-2007</strain>
    </source>
</reference>
<dbReference type="AlphaFoldDB" id="A0A9W6I7N6"/>
<evidence type="ECO:0000313" key="3">
    <source>
        <dbReference type="EMBL" id="GLK12689.1"/>
    </source>
</evidence>
<evidence type="ECO:0000256" key="1">
    <source>
        <dbReference type="ARBA" id="ARBA00008791"/>
    </source>
</evidence>
<accession>A0A9W6I7N6</accession>
<proteinExistence type="inferred from homology"/>
<sequence length="288" mass="30441">MTAHVVAGADGSPSSQAAVEWAADDAVRRGCALRIVHACEPWIYDLRLDTPPGFRDSMAEHCEEILEAAARLARERAPQLKVEAVLERGKTVDILRREAEDAEQLVLGGRGLGGFTGLLLGSVSLALAGRVATPVVIVKKARRQSRDEVVVGFDGSPGSEAAVAYAFEEAALRKARLQAIHTVQAPVLGPYAAAYAPLVDDSLEMEKRLAAEALVPWRERYPQVEVRQTVVIGHPVAVLCEASEAADLVVVGSRGLGALGSAVLGSVSHGVLHHAHCPVAVVRPGEQA</sequence>
<comment type="caution">
    <text evidence="3">The sequence shown here is derived from an EMBL/GenBank/DDBJ whole genome shotgun (WGS) entry which is preliminary data.</text>
</comment>
<dbReference type="SUPFAM" id="SSF52402">
    <property type="entry name" value="Adenine nucleotide alpha hydrolases-like"/>
    <property type="match status" value="2"/>
</dbReference>
<protein>
    <submittedName>
        <fullName evidence="3">Universal stress protein</fullName>
    </submittedName>
</protein>
<feature type="domain" description="UspA" evidence="2">
    <location>
        <begin position="148"/>
        <end position="283"/>
    </location>
</feature>
<dbReference type="PANTHER" id="PTHR46553">
    <property type="entry name" value="ADENINE NUCLEOTIDE ALPHA HYDROLASES-LIKE SUPERFAMILY PROTEIN"/>
    <property type="match status" value="1"/>
</dbReference>
<dbReference type="Pfam" id="PF00582">
    <property type="entry name" value="Usp"/>
    <property type="match status" value="2"/>
</dbReference>
<dbReference type="PRINTS" id="PR01438">
    <property type="entry name" value="UNVRSLSTRESS"/>
</dbReference>
<dbReference type="EMBL" id="BSEV01000017">
    <property type="protein sequence ID" value="GLK12689.1"/>
    <property type="molecule type" value="Genomic_DNA"/>
</dbReference>
<dbReference type="Proteomes" id="UP001143474">
    <property type="component" value="Unassembled WGS sequence"/>
</dbReference>
<dbReference type="InterPro" id="IPR006016">
    <property type="entry name" value="UspA"/>
</dbReference>